<protein>
    <submittedName>
        <fullName evidence="1">Uncharacterized protein</fullName>
    </submittedName>
</protein>
<name>A0ABD2X5W2_9HYME</name>
<dbReference type="Proteomes" id="UP001627154">
    <property type="component" value="Unassembled WGS sequence"/>
</dbReference>
<organism evidence="1 2">
    <name type="scientific">Trichogramma kaykai</name>
    <dbReference type="NCBI Taxonomy" id="54128"/>
    <lineage>
        <taxon>Eukaryota</taxon>
        <taxon>Metazoa</taxon>
        <taxon>Ecdysozoa</taxon>
        <taxon>Arthropoda</taxon>
        <taxon>Hexapoda</taxon>
        <taxon>Insecta</taxon>
        <taxon>Pterygota</taxon>
        <taxon>Neoptera</taxon>
        <taxon>Endopterygota</taxon>
        <taxon>Hymenoptera</taxon>
        <taxon>Apocrita</taxon>
        <taxon>Proctotrupomorpha</taxon>
        <taxon>Chalcidoidea</taxon>
        <taxon>Trichogrammatidae</taxon>
        <taxon>Trichogramma</taxon>
    </lineage>
</organism>
<reference evidence="1 2" key="1">
    <citation type="journal article" date="2024" name="bioRxiv">
        <title>A reference genome for Trichogramma kaykai: A tiny desert-dwelling parasitoid wasp with competing sex-ratio distorters.</title>
        <authorList>
            <person name="Culotta J."/>
            <person name="Lindsey A.R."/>
        </authorList>
    </citation>
    <scope>NUCLEOTIDE SEQUENCE [LARGE SCALE GENOMIC DNA]</scope>
    <source>
        <strain evidence="1 2">KSX58</strain>
    </source>
</reference>
<keyword evidence="2" id="KW-1185">Reference proteome</keyword>
<sequence>MQADFSGDSPKEDECKITLSSESGGFLQTTQIKIEPLGKNRAALRWFESDGGEGDPYHLRFSVVDFSNCSVKTTKHSKDLNQLITNINDHSKYRILFSLRPGQRSCIENGDEKFNKLSYLKGGDDFEVVLEDWDKVYRSSIDSHGVASKVDTILTYPEDVLVEPMIVPLSKDEGYLFVETLRPFKPKKPSITVALIQPSGQRQNLTHVKDVYSPVVSLANGLIGICARQNNVTMLCTQFKLDDKNITWFSANLLEDYCEENRVIYNLPEGEGFLTYGVFYFGGEITTQLKYLVKFGTNGDDTYLYPNTECEPEEAGFNNIFEDDKSNYCVSTTCMKSHYNNNLQKTRR</sequence>
<dbReference type="EMBL" id="JBJJXI010000051">
    <property type="protein sequence ID" value="KAL3400214.1"/>
    <property type="molecule type" value="Genomic_DNA"/>
</dbReference>
<dbReference type="AlphaFoldDB" id="A0ABD2X5W2"/>
<evidence type="ECO:0000313" key="2">
    <source>
        <dbReference type="Proteomes" id="UP001627154"/>
    </source>
</evidence>
<evidence type="ECO:0000313" key="1">
    <source>
        <dbReference type="EMBL" id="KAL3400214.1"/>
    </source>
</evidence>
<proteinExistence type="predicted"/>
<gene>
    <name evidence="1" type="ORF">TKK_006108</name>
</gene>
<accession>A0ABD2X5W2</accession>
<comment type="caution">
    <text evidence="1">The sequence shown here is derived from an EMBL/GenBank/DDBJ whole genome shotgun (WGS) entry which is preliminary data.</text>
</comment>